<evidence type="ECO:0000256" key="9">
    <source>
        <dbReference type="ARBA" id="ARBA00040502"/>
    </source>
</evidence>
<dbReference type="InterPro" id="IPR002466">
    <property type="entry name" value="A_deamin"/>
</dbReference>
<dbReference type="GO" id="GO:0003723">
    <property type="term" value="F:RNA binding"/>
    <property type="evidence" value="ECO:0007669"/>
    <property type="project" value="InterPro"/>
</dbReference>
<dbReference type="GO" id="GO:0043829">
    <property type="term" value="F:tRNA-specific adenosine-37 deaminase activity"/>
    <property type="evidence" value="ECO:0007669"/>
    <property type="project" value="UniProtKB-EC"/>
</dbReference>
<evidence type="ECO:0000256" key="7">
    <source>
        <dbReference type="ARBA" id="ARBA00038326"/>
    </source>
</evidence>
<dbReference type="Pfam" id="PF02137">
    <property type="entry name" value="A_deamin"/>
    <property type="match status" value="1"/>
</dbReference>
<comment type="caution">
    <text evidence="14">The sequence shown here is derived from an EMBL/GenBank/DDBJ whole genome shotgun (WGS) entry which is preliminary data.</text>
</comment>
<dbReference type="PANTHER" id="PTHR46516">
    <property type="entry name" value="TRNA-SPECIFIC ADENOSINE DEAMINASE 1"/>
    <property type="match status" value="1"/>
</dbReference>
<dbReference type="PROSITE" id="PS50141">
    <property type="entry name" value="A_DEAMIN_EDITASE"/>
    <property type="match status" value="1"/>
</dbReference>
<sequence>MSQGKNFSDSIASCVLSKYEKLSKKGKPTRKNESTIEWTVLAGISSIECVALGTGTKCLGGSALSKFGDLVNDSHAEIVARRAFNLYLLEQLSFSLKNTNSPDSIFLIPTSNTVDSSNFLPNHTDPRLLLDKAPKIKLKDEFKFHFYASQCPCGDASTNFLLSILDNDSQNFSLDELKVPKNTQKNKAETDPTHPSPKKRRKTNSNSSDKKLDILLPDDANHNSSNHPLRGRENFSILNSLRTKPGRLDSDSTLSMSCSDKIALWNLTGVQSALLSLFVQPIYISSFVISDHIYIKEVDRSLNQRIKEVKGLKAPFICNTMEIYRTDLKFCHSLSQVSAKFPKISKIPCESSINWYTHVENPKDTNSHEVIVQGKKQGSPKHKPDTVIKLKFRSRICKLEIFRAFVEFAKDYLLLPGYSKNSDHSNSNSNSSESKGKSDLLNIEFLDYKTIKNFAADYQGTKCLIKSSIFKDWVKKPSNNEPYNYEKYIFLFNEA</sequence>
<dbReference type="EMBL" id="MBFS01002426">
    <property type="protein sequence ID" value="PVU97641.1"/>
    <property type="molecule type" value="Genomic_DNA"/>
</dbReference>
<comment type="catalytic activity">
    <reaction evidence="11">
        <text>adenosine(37) in tRNA(Ala) + H2O + H(+) = inosine(37) in tRNA(Ala) + NH4(+)</text>
        <dbReference type="Rhea" id="RHEA:50968"/>
        <dbReference type="Rhea" id="RHEA-COMP:12855"/>
        <dbReference type="Rhea" id="RHEA-COMP:12856"/>
        <dbReference type="ChEBI" id="CHEBI:15377"/>
        <dbReference type="ChEBI" id="CHEBI:15378"/>
        <dbReference type="ChEBI" id="CHEBI:28938"/>
        <dbReference type="ChEBI" id="CHEBI:74411"/>
        <dbReference type="ChEBI" id="CHEBI:82852"/>
        <dbReference type="EC" id="3.5.4.34"/>
    </reaction>
</comment>
<comment type="function">
    <text evidence="6">Specifically deaminates adenosine-37 to inosine in tRNA-Ala.</text>
</comment>
<proteinExistence type="inferred from homology"/>
<keyword evidence="1" id="KW-0819">tRNA processing</keyword>
<dbReference type="GO" id="GO:0046872">
    <property type="term" value="F:metal ion binding"/>
    <property type="evidence" value="ECO:0007669"/>
    <property type="project" value="UniProtKB-KW"/>
</dbReference>
<dbReference type="SMART" id="SM00552">
    <property type="entry name" value="ADEAMc"/>
    <property type="match status" value="1"/>
</dbReference>
<keyword evidence="3" id="KW-0378">Hydrolase</keyword>
<dbReference type="OrthoDB" id="10268011at2759"/>
<comment type="cofactor">
    <cofactor evidence="5">
        <name>1D-myo-inositol hexakisphosphate</name>
        <dbReference type="ChEBI" id="CHEBI:58130"/>
    </cofactor>
</comment>
<reference evidence="14 15" key="1">
    <citation type="journal article" date="2018" name="MBio">
        <title>Comparative Genomics Reveals the Core Gene Toolbox for the Fungus-Insect Symbiosis.</title>
        <authorList>
            <person name="Wang Y."/>
            <person name="Stata M."/>
            <person name="Wang W."/>
            <person name="Stajich J.E."/>
            <person name="White M.M."/>
            <person name="Moncalvo J.M."/>
        </authorList>
    </citation>
    <scope>NUCLEOTIDE SEQUENCE [LARGE SCALE GENOMIC DNA]</scope>
    <source>
        <strain evidence="14 15">SC-DP-2</strain>
    </source>
</reference>
<keyword evidence="15" id="KW-1185">Reference proteome</keyword>
<feature type="non-terminal residue" evidence="14">
    <location>
        <position position="495"/>
    </location>
</feature>
<evidence type="ECO:0000313" key="15">
    <source>
        <dbReference type="Proteomes" id="UP000245609"/>
    </source>
</evidence>
<dbReference type="Proteomes" id="UP000245609">
    <property type="component" value="Unassembled WGS sequence"/>
</dbReference>
<evidence type="ECO:0000256" key="1">
    <source>
        <dbReference type="ARBA" id="ARBA00022694"/>
    </source>
</evidence>
<evidence type="ECO:0000256" key="2">
    <source>
        <dbReference type="ARBA" id="ARBA00022723"/>
    </source>
</evidence>
<organism evidence="14 15">
    <name type="scientific">Smittium megazygosporum</name>
    <dbReference type="NCBI Taxonomy" id="133381"/>
    <lineage>
        <taxon>Eukaryota</taxon>
        <taxon>Fungi</taxon>
        <taxon>Fungi incertae sedis</taxon>
        <taxon>Zoopagomycota</taxon>
        <taxon>Kickxellomycotina</taxon>
        <taxon>Harpellomycetes</taxon>
        <taxon>Harpellales</taxon>
        <taxon>Legeriomycetaceae</taxon>
        <taxon>Smittium</taxon>
    </lineage>
</organism>
<dbReference type="AlphaFoldDB" id="A0A2T9YZ70"/>
<name>A0A2T9YZ70_9FUNG</name>
<accession>A0A2T9YZ70</accession>
<dbReference type="GO" id="GO:0008033">
    <property type="term" value="P:tRNA processing"/>
    <property type="evidence" value="ECO:0007669"/>
    <property type="project" value="UniProtKB-KW"/>
</dbReference>
<dbReference type="EC" id="3.5.4.34" evidence="8"/>
<keyword evidence="4" id="KW-0862">Zinc</keyword>
<evidence type="ECO:0000256" key="3">
    <source>
        <dbReference type="ARBA" id="ARBA00022801"/>
    </source>
</evidence>
<feature type="domain" description="A to I editase" evidence="13">
    <location>
        <begin position="51"/>
        <end position="483"/>
    </location>
</feature>
<evidence type="ECO:0000256" key="12">
    <source>
        <dbReference type="SAM" id="MobiDB-lite"/>
    </source>
</evidence>
<dbReference type="PANTHER" id="PTHR46516:SF1">
    <property type="entry name" value="TRNA-SPECIFIC ADENOSINE DEAMINASE 1"/>
    <property type="match status" value="1"/>
</dbReference>
<evidence type="ECO:0000256" key="5">
    <source>
        <dbReference type="ARBA" id="ARBA00037026"/>
    </source>
</evidence>
<protein>
    <recommendedName>
        <fullName evidence="9">tRNA-specific adenosine deaminase 1</fullName>
        <ecNumber evidence="8">3.5.4.34</ecNumber>
    </recommendedName>
    <alternativeName>
        <fullName evidence="10">tRNA-specific adenosine-37 deaminase</fullName>
    </alternativeName>
</protein>
<keyword evidence="2" id="KW-0479">Metal-binding</keyword>
<dbReference type="STRING" id="133381.A0A2T9YZ70"/>
<comment type="similarity">
    <text evidence="7">Belongs to the ADAT1 family.</text>
</comment>
<evidence type="ECO:0000259" key="13">
    <source>
        <dbReference type="PROSITE" id="PS50141"/>
    </source>
</evidence>
<gene>
    <name evidence="14" type="ORF">BB560_005731</name>
</gene>
<evidence type="ECO:0000256" key="11">
    <source>
        <dbReference type="ARBA" id="ARBA00047635"/>
    </source>
</evidence>
<feature type="region of interest" description="Disordered" evidence="12">
    <location>
        <begin position="177"/>
        <end position="231"/>
    </location>
</feature>
<evidence type="ECO:0000313" key="14">
    <source>
        <dbReference type="EMBL" id="PVU97641.1"/>
    </source>
</evidence>
<evidence type="ECO:0000256" key="8">
    <source>
        <dbReference type="ARBA" id="ARBA00038940"/>
    </source>
</evidence>
<evidence type="ECO:0000256" key="6">
    <source>
        <dbReference type="ARBA" id="ARBA00037784"/>
    </source>
</evidence>
<evidence type="ECO:0000256" key="4">
    <source>
        <dbReference type="ARBA" id="ARBA00022833"/>
    </source>
</evidence>
<evidence type="ECO:0000256" key="10">
    <source>
        <dbReference type="ARBA" id="ARBA00041760"/>
    </source>
</evidence>